<feature type="compositionally biased region" description="Polar residues" evidence="1">
    <location>
        <begin position="34"/>
        <end position="46"/>
    </location>
</feature>
<feature type="compositionally biased region" description="Polar residues" evidence="1">
    <location>
        <begin position="90"/>
        <end position="103"/>
    </location>
</feature>
<feature type="region of interest" description="Disordered" evidence="1">
    <location>
        <begin position="84"/>
        <end position="103"/>
    </location>
</feature>
<feature type="region of interest" description="Disordered" evidence="1">
    <location>
        <begin position="24"/>
        <end position="69"/>
    </location>
</feature>
<reference evidence="2" key="1">
    <citation type="submission" date="2016-09" db="EMBL/GenBank/DDBJ databases">
        <title>Draft genome of thermotolerant cyanobacterium Desertifilum sp. strain IPPAS B-1220.</title>
        <authorList>
            <person name="Sinetova M.A."/>
            <person name="Bolakhan K."/>
            <person name="Zayadan B.K."/>
            <person name="Mironov K.S."/>
            <person name="Ustinova V."/>
            <person name="Kupriyanova E.V."/>
            <person name="Sidorov R.A."/>
            <person name="Skrypnik A.N."/>
            <person name="Gogoleva N.E."/>
            <person name="Gogolev Y.V."/>
            <person name="Los D.A."/>
        </authorList>
    </citation>
    <scope>NUCLEOTIDE SEQUENCE [LARGE SCALE GENOMIC DNA]</scope>
    <source>
        <strain evidence="2">IPPAS B-1220</strain>
    </source>
</reference>
<comment type="caution">
    <text evidence="2">The sequence shown here is derived from an EMBL/GenBank/DDBJ whole genome shotgun (WGS) entry which is preliminary data.</text>
</comment>
<evidence type="ECO:0000313" key="2">
    <source>
        <dbReference type="EMBL" id="OEJ72413.1"/>
    </source>
</evidence>
<dbReference type="RefSeq" id="WP_069970020.1">
    <property type="nucleotide sequence ID" value="NZ_CM124774.1"/>
</dbReference>
<evidence type="ECO:0008006" key="3">
    <source>
        <dbReference type="Google" id="ProtNLM"/>
    </source>
</evidence>
<dbReference type="EMBL" id="MJGC01000132">
    <property type="protein sequence ID" value="OEJ72413.1"/>
    <property type="molecule type" value="Genomic_DNA"/>
</dbReference>
<protein>
    <recommendedName>
        <fullName evidence="3">PatU</fullName>
    </recommendedName>
</protein>
<dbReference type="OrthoDB" id="461760at2"/>
<accession>A0A1E5QDK7</accession>
<name>A0A1E5QDK7_9CYAN</name>
<sequence length="371" mass="39944">MNSDPEAKIRDLLTWLFQDPEQALRAAQEDVKTASPSPTGQPANPASSNRESVPPVSEPSAPALEPEGELDPLDLEEIDCLAPSSRGETESGQSQAMPPLEGQSQEMGEIPTVQDRFQALLKHRLQAKIESNLPCFPWETEVCEYYDEAYEPLVESTAAQLWLTQLRTLNLPVVVPESVLAQLLDRCQEVVQSNLREGAKLVQAVASLFPDRFGTLNQLAGMVLVSPLRSGSAMASAEAANFPPSYEAASPSQQMVLSLLAARQIINDLTLTVSTSGEPVERQWLTSAGLLTLQAVCQSAQGTQLCLQAVLPCGGSLRLQSSQTQATAQRSDEGALSVALFNVAVEDICALSVQLEACEQIPLQFSVCLTD</sequence>
<organism evidence="2">
    <name type="scientific">Desertifilum tharense IPPAS B-1220</name>
    <dbReference type="NCBI Taxonomy" id="1781255"/>
    <lineage>
        <taxon>Bacteria</taxon>
        <taxon>Bacillati</taxon>
        <taxon>Cyanobacteriota</taxon>
        <taxon>Cyanophyceae</taxon>
        <taxon>Desertifilales</taxon>
        <taxon>Desertifilaceae</taxon>
        <taxon>Desertifilum</taxon>
    </lineage>
</organism>
<feature type="compositionally biased region" description="Low complexity" evidence="1">
    <location>
        <begin position="47"/>
        <end position="65"/>
    </location>
</feature>
<proteinExistence type="predicted"/>
<dbReference type="AlphaFoldDB" id="A0A1E5QDK7"/>
<evidence type="ECO:0000256" key="1">
    <source>
        <dbReference type="SAM" id="MobiDB-lite"/>
    </source>
</evidence>
<dbReference type="STRING" id="1781255.BH720_25400"/>
<gene>
    <name evidence="2" type="ORF">BH720_25400</name>
</gene>